<evidence type="ECO:0000313" key="2">
    <source>
        <dbReference type="EMBL" id="EFP96389.1"/>
    </source>
</evidence>
<proteinExistence type="predicted"/>
<protein>
    <recommendedName>
        <fullName evidence="4">DUF2982 domain-containing protein</fullName>
    </recommendedName>
</protein>
<accession>E3BL45</accession>
<keyword evidence="1" id="KW-0812">Transmembrane</keyword>
<evidence type="ECO:0000313" key="3">
    <source>
        <dbReference type="Proteomes" id="UP000002943"/>
    </source>
</evidence>
<dbReference type="Pfam" id="PF11201">
    <property type="entry name" value="DUF2982"/>
    <property type="match status" value="1"/>
</dbReference>
<keyword evidence="1" id="KW-0472">Membrane</keyword>
<evidence type="ECO:0008006" key="4">
    <source>
        <dbReference type="Google" id="ProtNLM"/>
    </source>
</evidence>
<dbReference type="InterPro" id="IPR021367">
    <property type="entry name" value="DUF2982"/>
</dbReference>
<reference evidence="2 3" key="1">
    <citation type="journal article" date="2012" name="Int. J. Syst. Evol. Microbiol.">
        <title>Vibrio caribbeanicus sp. nov., isolated from the marine sponge Scleritoderma cyanea.</title>
        <authorList>
            <person name="Hoffmann M."/>
            <person name="Monday S.R."/>
            <person name="Allard M.W."/>
            <person name="Strain E.A."/>
            <person name="Whittaker P."/>
            <person name="Naum M."/>
            <person name="McCarthy P.J."/>
            <person name="Lopez J.V."/>
            <person name="Fischer M."/>
            <person name="Brown E.W."/>
        </authorList>
    </citation>
    <scope>NUCLEOTIDE SEQUENCE [LARGE SCALE GENOMIC DNA]</scope>
    <source>
        <strain evidence="2 3">ATCC BAA-2122</strain>
    </source>
</reference>
<dbReference type="EMBL" id="AEIU01000075">
    <property type="protein sequence ID" value="EFP96389.1"/>
    <property type="molecule type" value="Genomic_DNA"/>
</dbReference>
<dbReference type="eggNOG" id="ENOG5032S0P">
    <property type="taxonomic scope" value="Bacteria"/>
</dbReference>
<keyword evidence="3" id="KW-1185">Reference proteome</keyword>
<sequence length="194" mass="22617">MSLILIAPNVKQVLVTVCLSIVIILFGYMMMIRAVVRFTLTATHLQQHLYKGGWVTQWCNIEKIGRCVYTDNDGWQHPLPWVGIKLKNYSPYLESICPRIITEILFNQRSLLYLGAKQQNHIEHFEDMVLDSKSFTTSQGEQFEGLQAMLANRMQYQRGYYDYDIFIPENDLDRPVEEFIGLARRYLAAGKHYS</sequence>
<gene>
    <name evidence="2" type="ORF">VIBC2010_12509</name>
</gene>
<organism evidence="2 3">
    <name type="scientific">Vibrio caribbeanicus ATCC BAA-2122</name>
    <dbReference type="NCBI Taxonomy" id="796620"/>
    <lineage>
        <taxon>Bacteria</taxon>
        <taxon>Pseudomonadati</taxon>
        <taxon>Pseudomonadota</taxon>
        <taxon>Gammaproteobacteria</taxon>
        <taxon>Vibrionales</taxon>
        <taxon>Vibrionaceae</taxon>
        <taxon>Vibrio</taxon>
    </lineage>
</organism>
<comment type="caution">
    <text evidence="2">The sequence shown here is derived from an EMBL/GenBank/DDBJ whole genome shotgun (WGS) entry which is preliminary data.</text>
</comment>
<dbReference type="STRING" id="796620.VIBC2010_12509"/>
<keyword evidence="1" id="KW-1133">Transmembrane helix</keyword>
<name>E3BL45_9VIBR</name>
<dbReference type="AlphaFoldDB" id="E3BL45"/>
<dbReference type="Proteomes" id="UP000002943">
    <property type="component" value="Unassembled WGS sequence"/>
</dbReference>
<evidence type="ECO:0000256" key="1">
    <source>
        <dbReference type="SAM" id="Phobius"/>
    </source>
</evidence>
<feature type="transmembrane region" description="Helical" evidence="1">
    <location>
        <begin position="12"/>
        <end position="31"/>
    </location>
</feature>